<comment type="caution">
    <text evidence="4">The sequence shown here is derived from an EMBL/GenBank/DDBJ whole genome shotgun (WGS) entry which is preliminary data.</text>
</comment>
<dbReference type="GO" id="GO:0005524">
    <property type="term" value="F:ATP binding"/>
    <property type="evidence" value="ECO:0007669"/>
    <property type="project" value="UniProtKB-KW"/>
</dbReference>
<feature type="domain" description="ABC transporter" evidence="3">
    <location>
        <begin position="1"/>
        <end position="223"/>
    </location>
</feature>
<keyword evidence="5" id="KW-1185">Reference proteome</keyword>
<gene>
    <name evidence="4" type="ORF">D5H78_09010</name>
</gene>
<evidence type="ECO:0000259" key="3">
    <source>
        <dbReference type="PROSITE" id="PS50893"/>
    </source>
</evidence>
<dbReference type="PANTHER" id="PTHR42794">
    <property type="entry name" value="HEMIN IMPORT ATP-BINDING PROTEIN HMUV"/>
    <property type="match status" value="1"/>
</dbReference>
<dbReference type="SMART" id="SM00382">
    <property type="entry name" value="AAA"/>
    <property type="match status" value="1"/>
</dbReference>
<dbReference type="CDD" id="cd03214">
    <property type="entry name" value="ABC_Iron-Siderophores_B12_Hemin"/>
    <property type="match status" value="1"/>
</dbReference>
<evidence type="ECO:0000256" key="1">
    <source>
        <dbReference type="ARBA" id="ARBA00022741"/>
    </source>
</evidence>
<dbReference type="InterPro" id="IPR027417">
    <property type="entry name" value="P-loop_NTPase"/>
</dbReference>
<dbReference type="EMBL" id="QZEZ01000003">
    <property type="protein sequence ID" value="RJK96540.1"/>
    <property type="molecule type" value="Genomic_DNA"/>
</dbReference>
<reference evidence="4 5" key="1">
    <citation type="submission" date="2018-09" db="EMBL/GenBank/DDBJ databases">
        <title>YIM 75000 draft genome.</title>
        <authorList>
            <person name="Tang S."/>
            <person name="Feng Y."/>
        </authorList>
    </citation>
    <scope>NUCLEOTIDE SEQUENCE [LARGE SCALE GENOMIC DNA]</scope>
    <source>
        <strain evidence="4 5">YIM 75000</strain>
    </source>
</reference>
<organism evidence="4 5">
    <name type="scientific">Vallicoccus soli</name>
    <dbReference type="NCBI Taxonomy" id="2339232"/>
    <lineage>
        <taxon>Bacteria</taxon>
        <taxon>Bacillati</taxon>
        <taxon>Actinomycetota</taxon>
        <taxon>Actinomycetes</taxon>
        <taxon>Motilibacterales</taxon>
        <taxon>Vallicoccaceae</taxon>
        <taxon>Vallicoccus</taxon>
    </lineage>
</organism>
<evidence type="ECO:0000313" key="5">
    <source>
        <dbReference type="Proteomes" id="UP000265614"/>
    </source>
</evidence>
<evidence type="ECO:0000313" key="4">
    <source>
        <dbReference type="EMBL" id="RJK96540.1"/>
    </source>
</evidence>
<dbReference type="Pfam" id="PF00005">
    <property type="entry name" value="ABC_tran"/>
    <property type="match status" value="1"/>
</dbReference>
<proteinExistence type="predicted"/>
<keyword evidence="2 4" id="KW-0067">ATP-binding</keyword>
<keyword evidence="1" id="KW-0547">Nucleotide-binding</keyword>
<protein>
    <submittedName>
        <fullName evidence="4">ABC transporter ATP-binding protein</fullName>
    </submittedName>
</protein>
<dbReference type="OrthoDB" id="3579586at2"/>
<dbReference type="SUPFAM" id="SSF52540">
    <property type="entry name" value="P-loop containing nucleoside triphosphate hydrolases"/>
    <property type="match status" value="1"/>
</dbReference>
<accession>A0A3A3ZKV6</accession>
<dbReference type="PANTHER" id="PTHR42794:SF2">
    <property type="entry name" value="ABC TRANSPORTER ATP-BINDING PROTEIN"/>
    <property type="match status" value="1"/>
</dbReference>
<dbReference type="PROSITE" id="PS50893">
    <property type="entry name" value="ABC_TRANSPORTER_2"/>
    <property type="match status" value="1"/>
</dbReference>
<dbReference type="InterPro" id="IPR003593">
    <property type="entry name" value="AAA+_ATPase"/>
</dbReference>
<dbReference type="Gene3D" id="3.40.50.300">
    <property type="entry name" value="P-loop containing nucleotide triphosphate hydrolases"/>
    <property type="match status" value="1"/>
</dbReference>
<dbReference type="InterPro" id="IPR003439">
    <property type="entry name" value="ABC_transporter-like_ATP-bd"/>
</dbReference>
<evidence type="ECO:0000256" key="2">
    <source>
        <dbReference type="ARBA" id="ARBA00022840"/>
    </source>
</evidence>
<dbReference type="Proteomes" id="UP000265614">
    <property type="component" value="Unassembled WGS sequence"/>
</dbReference>
<sequence>MSTALSAAALRGTLTAVLGPNGSGKSTLLRTLAGLQPALGGRALLDGEDLLALPGPERARRVGVVLTERVEPGLLTARDVAALGRTPHLPWGARLRPQDDEAVGWALDAVGAAGLAGRRFAELSDGERQRVLTARALAQEPGLLLLDEPTAFLDVPARVSLLALLRRLAAERDLVVVLSTHDLELALRLADRVWLVGADGALREGSPEALALDGTLGAAFDRDGLHLDPQRGAFVLDPGPDAPVARCADPVAARALARRGWRVVPDGDAELAVTPAADGLVVTHRGVRRVVASVDDLPSPR</sequence>
<name>A0A3A3ZKV6_9ACTN</name>
<dbReference type="AlphaFoldDB" id="A0A3A3ZKV6"/>
<dbReference type="GO" id="GO:0016887">
    <property type="term" value="F:ATP hydrolysis activity"/>
    <property type="evidence" value="ECO:0007669"/>
    <property type="project" value="InterPro"/>
</dbReference>